<feature type="domain" description="G-protein coupled receptors family 1 profile" evidence="13">
    <location>
        <begin position="44"/>
        <end position="300"/>
    </location>
</feature>
<dbReference type="PANTHER" id="PTHR24249">
    <property type="entry name" value="HISTAMINE RECEPTOR-RELATED G-PROTEIN COUPLED RECEPTOR"/>
    <property type="match status" value="1"/>
</dbReference>
<feature type="transmembrane region" description="Helical" evidence="12">
    <location>
        <begin position="25"/>
        <end position="53"/>
    </location>
</feature>
<dbReference type="GO" id="GO:0001594">
    <property type="term" value="F:trace-amine receptor activity"/>
    <property type="evidence" value="ECO:0007669"/>
    <property type="project" value="TreeGrafter"/>
</dbReference>
<dbReference type="KEGG" id="amex:103038198"/>
<organism evidence="14 15">
    <name type="scientific">Astyanax mexicanus</name>
    <name type="common">Blind cave fish</name>
    <name type="synonym">Astyanax fasciatus mexicanus</name>
    <dbReference type="NCBI Taxonomy" id="7994"/>
    <lineage>
        <taxon>Eukaryota</taxon>
        <taxon>Metazoa</taxon>
        <taxon>Chordata</taxon>
        <taxon>Craniata</taxon>
        <taxon>Vertebrata</taxon>
        <taxon>Euteleostomi</taxon>
        <taxon>Actinopterygii</taxon>
        <taxon>Neopterygii</taxon>
        <taxon>Teleostei</taxon>
        <taxon>Ostariophysi</taxon>
        <taxon>Characiformes</taxon>
        <taxon>Characoidei</taxon>
        <taxon>Acestrorhamphidae</taxon>
        <taxon>Acestrorhamphinae</taxon>
        <taxon>Astyanax</taxon>
    </lineage>
</organism>
<feature type="transmembrane region" description="Helical" evidence="12">
    <location>
        <begin position="143"/>
        <end position="164"/>
    </location>
</feature>
<keyword evidence="5 11" id="KW-0297">G-protein coupled receptor</keyword>
<dbReference type="OrthoDB" id="10042731at2759"/>
<feature type="transmembrane region" description="Helical" evidence="12">
    <location>
        <begin position="65"/>
        <end position="89"/>
    </location>
</feature>
<keyword evidence="9" id="KW-0325">Glycoprotein</keyword>
<comment type="similarity">
    <text evidence="11">Belongs to the G-protein coupled receptor 1 family.</text>
</comment>
<dbReference type="Ensembl" id="ENSAMXT00005042025.1">
    <property type="protein sequence ID" value="ENSAMXP00005038582.1"/>
    <property type="gene ID" value="ENSAMXG00005018297.1"/>
</dbReference>
<evidence type="ECO:0000256" key="9">
    <source>
        <dbReference type="ARBA" id="ARBA00023180"/>
    </source>
</evidence>
<dbReference type="PANTHER" id="PTHR24249:SF381">
    <property type="entry name" value="TRACE AMINE ASSOCIATED RECEPTOR 19P-RELATED"/>
    <property type="match status" value="1"/>
</dbReference>
<evidence type="ECO:0000256" key="10">
    <source>
        <dbReference type="ARBA" id="ARBA00023224"/>
    </source>
</evidence>
<keyword evidence="4 12" id="KW-1133">Transmembrane helix</keyword>
<evidence type="ECO:0000256" key="2">
    <source>
        <dbReference type="ARBA" id="ARBA00022475"/>
    </source>
</evidence>
<dbReference type="AlphaFoldDB" id="A0A8B9RF79"/>
<keyword evidence="10 11" id="KW-0807">Transducer</keyword>
<reference evidence="14" key="1">
    <citation type="submission" date="2025-08" db="UniProtKB">
        <authorList>
            <consortium name="Ensembl"/>
        </authorList>
    </citation>
    <scope>IDENTIFICATION</scope>
</reference>
<evidence type="ECO:0000256" key="8">
    <source>
        <dbReference type="ARBA" id="ARBA00023170"/>
    </source>
</evidence>
<keyword evidence="3 11" id="KW-0812">Transmembrane</keyword>
<dbReference type="PROSITE" id="PS00237">
    <property type="entry name" value="G_PROTEIN_RECEP_F1_1"/>
    <property type="match status" value="1"/>
</dbReference>
<feature type="transmembrane region" description="Helical" evidence="12">
    <location>
        <begin position="192"/>
        <end position="214"/>
    </location>
</feature>
<evidence type="ECO:0000256" key="4">
    <source>
        <dbReference type="ARBA" id="ARBA00022989"/>
    </source>
</evidence>
<keyword evidence="6 12" id="KW-0472">Membrane</keyword>
<sequence>MNATELNQTDYCLQFSCPERSAPNAVYVLLCVCASAVVLLTVFGNLLVIISVCHFKQLHTPTNMLILSLAVSDFLVGLFVMPFHFIWLIESCWLFGHIFCVLFNFVSFQLTSVSVGSVALIALDRYVALSHPFLYSQGITSTVIHTVIVLAWFFSLLYNFAMFYVGGNFTDLVMCPGECLYFLGETDSWIDLLFVVIVPCTLMVVLYVQIFVIARRHASAIRELNQNIQTISKVNPVSMKSERKAAKVLGILVIVFLVCLVPYYACSLMTSTTTIDSSHFIVNNVLILFYLNSSLNPVIYALFYSWFQNCTKMILSCKILQSDCTFVNVVRIKS</sequence>
<feature type="transmembrane region" description="Helical" evidence="12">
    <location>
        <begin position="285"/>
        <end position="307"/>
    </location>
</feature>
<evidence type="ECO:0000259" key="13">
    <source>
        <dbReference type="PROSITE" id="PS50262"/>
    </source>
</evidence>
<evidence type="ECO:0000313" key="15">
    <source>
        <dbReference type="Proteomes" id="UP000694621"/>
    </source>
</evidence>
<comment type="subcellular location">
    <subcellularLocation>
        <location evidence="1">Cell membrane</location>
        <topology evidence="1">Multi-pass membrane protein</topology>
    </subcellularLocation>
</comment>
<dbReference type="GeneID" id="103038198"/>
<evidence type="ECO:0000256" key="12">
    <source>
        <dbReference type="SAM" id="Phobius"/>
    </source>
</evidence>
<dbReference type="FunFam" id="1.20.1070.10:FF:000030">
    <property type="entry name" value="trace amine-associated receptor 1"/>
    <property type="match status" value="1"/>
</dbReference>
<evidence type="ECO:0000256" key="3">
    <source>
        <dbReference type="ARBA" id="ARBA00022692"/>
    </source>
</evidence>
<evidence type="ECO:0000256" key="11">
    <source>
        <dbReference type="RuleBase" id="RU000688"/>
    </source>
</evidence>
<evidence type="ECO:0000256" key="5">
    <source>
        <dbReference type="ARBA" id="ARBA00023040"/>
    </source>
</evidence>
<feature type="transmembrane region" description="Helical" evidence="12">
    <location>
        <begin position="248"/>
        <end position="265"/>
    </location>
</feature>
<evidence type="ECO:0000256" key="6">
    <source>
        <dbReference type="ARBA" id="ARBA00023136"/>
    </source>
</evidence>
<dbReference type="Proteomes" id="UP000694621">
    <property type="component" value="Unplaced"/>
</dbReference>
<accession>A0A8B9RF79</accession>
<evidence type="ECO:0000256" key="1">
    <source>
        <dbReference type="ARBA" id="ARBA00004651"/>
    </source>
</evidence>
<dbReference type="SUPFAM" id="SSF81321">
    <property type="entry name" value="Family A G protein-coupled receptor-like"/>
    <property type="match status" value="1"/>
</dbReference>
<dbReference type="PROSITE" id="PS50262">
    <property type="entry name" value="G_PROTEIN_RECEP_F1_2"/>
    <property type="match status" value="1"/>
</dbReference>
<dbReference type="InterPro" id="IPR000276">
    <property type="entry name" value="GPCR_Rhodpsn"/>
</dbReference>
<dbReference type="InterPro" id="IPR050569">
    <property type="entry name" value="TAAR"/>
</dbReference>
<keyword evidence="8 11" id="KW-0675">Receptor</keyword>
<protein>
    <recommendedName>
        <fullName evidence="13">G-protein coupled receptors family 1 profile domain-containing protein</fullName>
    </recommendedName>
</protein>
<feature type="transmembrane region" description="Helical" evidence="12">
    <location>
        <begin position="95"/>
        <end position="123"/>
    </location>
</feature>
<dbReference type="GO" id="GO:0005886">
    <property type="term" value="C:plasma membrane"/>
    <property type="evidence" value="ECO:0007669"/>
    <property type="project" value="UniProtKB-SubCell"/>
</dbReference>
<keyword evidence="7" id="KW-1015">Disulfide bond</keyword>
<dbReference type="CDD" id="cd15055">
    <property type="entry name" value="7tmA_TAARs"/>
    <property type="match status" value="1"/>
</dbReference>
<dbReference type="PRINTS" id="PR00237">
    <property type="entry name" value="GPCRRHODOPSN"/>
</dbReference>
<dbReference type="Gene3D" id="1.20.1070.10">
    <property type="entry name" value="Rhodopsin 7-helix transmembrane proteins"/>
    <property type="match status" value="1"/>
</dbReference>
<proteinExistence type="inferred from homology"/>
<dbReference type="InterPro" id="IPR017452">
    <property type="entry name" value="GPCR_Rhodpsn_7TM"/>
</dbReference>
<evidence type="ECO:0000256" key="7">
    <source>
        <dbReference type="ARBA" id="ARBA00023157"/>
    </source>
</evidence>
<keyword evidence="2" id="KW-1003">Cell membrane</keyword>
<dbReference type="Pfam" id="PF00001">
    <property type="entry name" value="7tm_1"/>
    <property type="match status" value="1"/>
</dbReference>
<name>A0A8B9RF79_ASTMX</name>
<evidence type="ECO:0000313" key="14">
    <source>
        <dbReference type="Ensembl" id="ENSAMXP00005038582.1"/>
    </source>
</evidence>